<dbReference type="EMBL" id="AEPV01000064">
    <property type="protein sequence ID" value="EFU73625.1"/>
    <property type="molecule type" value="Genomic_DNA"/>
</dbReference>
<dbReference type="InterPro" id="IPR010432">
    <property type="entry name" value="RDD"/>
</dbReference>
<dbReference type="InterPro" id="IPR051791">
    <property type="entry name" value="Pra-immunoreactive"/>
</dbReference>
<keyword evidence="4 6" id="KW-1133">Transmembrane helix</keyword>
<feature type="transmembrane region" description="Helical" evidence="6">
    <location>
        <begin position="151"/>
        <end position="170"/>
    </location>
</feature>
<keyword evidence="2" id="KW-1003">Cell membrane</keyword>
<evidence type="ECO:0000256" key="5">
    <source>
        <dbReference type="ARBA" id="ARBA00023136"/>
    </source>
</evidence>
<feature type="domain" description="RDD" evidence="7">
    <location>
        <begin position="58"/>
        <end position="184"/>
    </location>
</feature>
<dbReference type="PATRIC" id="fig|888064.11.peg.2337"/>
<dbReference type="eggNOG" id="COG1714">
    <property type="taxonomic scope" value="Bacteria"/>
</dbReference>
<keyword evidence="5 6" id="KW-0472">Membrane</keyword>
<dbReference type="HOGENOM" id="CLU_053152_2_0_9"/>
<dbReference type="Proteomes" id="UP000010296">
    <property type="component" value="Unassembled WGS sequence"/>
</dbReference>
<dbReference type="Pfam" id="PF06271">
    <property type="entry name" value="RDD"/>
    <property type="match status" value="1"/>
</dbReference>
<protein>
    <submittedName>
        <fullName evidence="8">RDD family protein</fullName>
    </submittedName>
</protein>
<sequence>MTEKQSDSHNDFYQQLVNRRKPQPLTEESLREAQSNWSNLQPGNQKTEQLFPAYFFEGFWIRMWAFFIDLLCVRAISVATIGFLVRFQLVEQSDSLLSVYGLLAAVIYYGYFILMTKCNYGQTVGKMIFGIRVVSLEEEQLSWQTVLMREGIGRFILSFPGLGLLGYLPIIGSKKKQQIGDYISQTSVISLATLSAFTHQQEVLSAPETAHIHIGKSMQNE</sequence>
<proteinExistence type="predicted"/>
<dbReference type="PANTHER" id="PTHR36115:SF9">
    <property type="entry name" value="LMO1584 PROTEIN"/>
    <property type="match status" value="1"/>
</dbReference>
<dbReference type="PANTHER" id="PTHR36115">
    <property type="entry name" value="PROLINE-RICH ANTIGEN HOMOLOG-RELATED"/>
    <property type="match status" value="1"/>
</dbReference>
<comment type="subcellular location">
    <subcellularLocation>
        <location evidence="1">Cell membrane</location>
        <topology evidence="1">Multi-pass membrane protein</topology>
    </subcellularLocation>
</comment>
<evidence type="ECO:0000256" key="3">
    <source>
        <dbReference type="ARBA" id="ARBA00022692"/>
    </source>
</evidence>
<feature type="transmembrane region" description="Helical" evidence="6">
    <location>
        <begin position="59"/>
        <end position="85"/>
    </location>
</feature>
<dbReference type="AlphaFoldDB" id="E6LGL4"/>
<evidence type="ECO:0000256" key="2">
    <source>
        <dbReference type="ARBA" id="ARBA00022475"/>
    </source>
</evidence>
<keyword evidence="9" id="KW-1185">Reference proteome</keyword>
<gene>
    <name evidence="8" type="ORF">HMPREF9088_1504</name>
</gene>
<organism evidence="8 9">
    <name type="scientific">Enterococcus italicus (strain DSM 15952 / CCUG 50447 / LMG 22039 / TP 1.5)</name>
    <dbReference type="NCBI Taxonomy" id="888064"/>
    <lineage>
        <taxon>Bacteria</taxon>
        <taxon>Bacillati</taxon>
        <taxon>Bacillota</taxon>
        <taxon>Bacilli</taxon>
        <taxon>Lactobacillales</taxon>
        <taxon>Enterococcaceae</taxon>
        <taxon>Enterococcus</taxon>
    </lineage>
</organism>
<reference evidence="8 9" key="1">
    <citation type="submission" date="2010-12" db="EMBL/GenBank/DDBJ databases">
        <authorList>
            <person name="Muzny D."/>
            <person name="Qin X."/>
            <person name="Deng J."/>
            <person name="Jiang H."/>
            <person name="Liu Y."/>
            <person name="Qu J."/>
            <person name="Song X.-Z."/>
            <person name="Zhang L."/>
            <person name="Thornton R."/>
            <person name="Coyle M."/>
            <person name="Francisco L."/>
            <person name="Jackson L."/>
            <person name="Javaid M."/>
            <person name="Korchina V."/>
            <person name="Kovar C."/>
            <person name="Mata R."/>
            <person name="Mathew T."/>
            <person name="Ngo R."/>
            <person name="Nguyen L."/>
            <person name="Nguyen N."/>
            <person name="Okwuonu G."/>
            <person name="Ongeri F."/>
            <person name="Pham C."/>
            <person name="Simmons D."/>
            <person name="Wilczek-Boney K."/>
            <person name="Hale W."/>
            <person name="Jakkamsetti A."/>
            <person name="Pham P."/>
            <person name="Ruth R."/>
            <person name="San Lucas F."/>
            <person name="Warren J."/>
            <person name="Zhang J."/>
            <person name="Zhao Z."/>
            <person name="Zhou C."/>
            <person name="Zhu D."/>
            <person name="Lee S."/>
            <person name="Bess C."/>
            <person name="Blankenburg K."/>
            <person name="Forbes L."/>
            <person name="Fu Q."/>
            <person name="Gubbala S."/>
            <person name="Hirani K."/>
            <person name="Jayaseelan J.C."/>
            <person name="Lara F."/>
            <person name="Munidasa M."/>
            <person name="Palculict T."/>
            <person name="Patil S."/>
            <person name="Pu L.-L."/>
            <person name="Saada N."/>
            <person name="Tang L."/>
            <person name="Weissenberger G."/>
            <person name="Zhu Y."/>
            <person name="Hemphill L."/>
            <person name="Shang Y."/>
            <person name="Youmans B."/>
            <person name="Ayvaz T."/>
            <person name="Ross M."/>
            <person name="Santibanez J."/>
            <person name="Aqrawi P."/>
            <person name="Gross S."/>
            <person name="Joshi V."/>
            <person name="Fowler G."/>
            <person name="Nazareth L."/>
            <person name="Reid J."/>
            <person name="Worley K."/>
            <person name="Petrosino J."/>
            <person name="Highlander S."/>
            <person name="Gibbs R."/>
        </authorList>
    </citation>
    <scope>NUCLEOTIDE SEQUENCE [LARGE SCALE GENOMIC DNA]</scope>
    <source>
        <strain evidence="9">DSM 15952 / CCUG 50447 / LMG 22039 / TP 1.5</strain>
    </source>
</reference>
<evidence type="ECO:0000259" key="7">
    <source>
        <dbReference type="Pfam" id="PF06271"/>
    </source>
</evidence>
<comment type="caution">
    <text evidence="8">The sequence shown here is derived from an EMBL/GenBank/DDBJ whole genome shotgun (WGS) entry which is preliminary data.</text>
</comment>
<keyword evidence="3 6" id="KW-0812">Transmembrane</keyword>
<evidence type="ECO:0000256" key="6">
    <source>
        <dbReference type="SAM" id="Phobius"/>
    </source>
</evidence>
<name>E6LGL4_ENTI1</name>
<evidence type="ECO:0000256" key="1">
    <source>
        <dbReference type="ARBA" id="ARBA00004651"/>
    </source>
</evidence>
<evidence type="ECO:0000313" key="8">
    <source>
        <dbReference type="EMBL" id="EFU73625.1"/>
    </source>
</evidence>
<dbReference type="GO" id="GO:0005886">
    <property type="term" value="C:plasma membrane"/>
    <property type="evidence" value="ECO:0007669"/>
    <property type="project" value="UniProtKB-SubCell"/>
</dbReference>
<dbReference type="RefSeq" id="WP_007208517.1">
    <property type="nucleotide sequence ID" value="NZ_GL622241.1"/>
</dbReference>
<dbReference type="OrthoDB" id="9793824at2"/>
<accession>E6LGL4</accession>
<evidence type="ECO:0000256" key="4">
    <source>
        <dbReference type="ARBA" id="ARBA00022989"/>
    </source>
</evidence>
<evidence type="ECO:0000313" key="9">
    <source>
        <dbReference type="Proteomes" id="UP000010296"/>
    </source>
</evidence>
<dbReference type="STRING" id="888064.HMPREF9088_1504"/>
<dbReference type="GeneID" id="302705521"/>
<feature type="transmembrane region" description="Helical" evidence="6">
    <location>
        <begin position="97"/>
        <end position="114"/>
    </location>
</feature>